<keyword evidence="4" id="KW-0540">Nuclease</keyword>
<reference evidence="10 11" key="1">
    <citation type="submission" date="2021-07" db="EMBL/GenBank/DDBJ databases">
        <title>The Aristolochia fimbriata genome: insights into angiosperm evolution, floral development and chemical biosynthesis.</title>
        <authorList>
            <person name="Jiao Y."/>
        </authorList>
    </citation>
    <scope>NUCLEOTIDE SEQUENCE [LARGE SCALE GENOMIC DNA]</scope>
    <source>
        <strain evidence="10">IBCAS-2021</strain>
        <tissue evidence="10">Leaf</tissue>
    </source>
</reference>
<evidence type="ECO:0000313" key="11">
    <source>
        <dbReference type="Proteomes" id="UP000825729"/>
    </source>
</evidence>
<dbReference type="GO" id="GO:0005634">
    <property type="term" value="C:nucleus"/>
    <property type="evidence" value="ECO:0007669"/>
    <property type="project" value="UniProtKB-SubCell"/>
</dbReference>
<dbReference type="Pfam" id="PF13359">
    <property type="entry name" value="DDE_Tnp_4"/>
    <property type="match status" value="1"/>
</dbReference>
<keyword evidence="11" id="KW-1185">Reference proteome</keyword>
<sequence>MLNSGSGFGWNADTKRVTADDEIWDGYIKMLITAATGASIVAYNIIINSKPPRQNISIEGPLYMRRALSVDHPKNFWSRYRMTPIAFMKLCKILRSKSLLKDTRAIPIEEQLGMFLLTIGQNQRYCVMQKRFRRSSWTISSHFNKVLDAIVMLNDEYMSSISTATPLNIQSSHRYYPYFKDCIGAIDGTYIPGIVYGDDSVRFRNRHGKLSQNVLAACTFNLEFIYILAGWEESANDARVLKDALNKPNGLKVPQGRYYLADAGYPNRPRFLPPCRGARYHLQKYGNNLPQNPKELFNL</sequence>
<dbReference type="GO" id="GO:0004518">
    <property type="term" value="F:nuclease activity"/>
    <property type="evidence" value="ECO:0007669"/>
    <property type="project" value="UniProtKB-KW"/>
</dbReference>
<feature type="domain" description="DUF8040" evidence="9">
    <location>
        <begin position="69"/>
        <end position="151"/>
    </location>
</feature>
<evidence type="ECO:0000256" key="2">
    <source>
        <dbReference type="ARBA" id="ARBA00004123"/>
    </source>
</evidence>
<feature type="domain" description="DDE Tnp4" evidence="8">
    <location>
        <begin position="187"/>
        <end position="284"/>
    </location>
</feature>
<gene>
    <name evidence="10" type="ORF">H6P81_013185</name>
</gene>
<evidence type="ECO:0000313" key="10">
    <source>
        <dbReference type="EMBL" id="KAG9447057.1"/>
    </source>
</evidence>
<comment type="subcellular location">
    <subcellularLocation>
        <location evidence="2">Nucleus</location>
    </subcellularLocation>
</comment>
<proteinExistence type="inferred from homology"/>
<evidence type="ECO:0008006" key="12">
    <source>
        <dbReference type="Google" id="ProtNLM"/>
    </source>
</evidence>
<dbReference type="AlphaFoldDB" id="A0AAV7EHK7"/>
<organism evidence="10 11">
    <name type="scientific">Aristolochia fimbriata</name>
    <name type="common">White veined hardy Dutchman's pipe vine</name>
    <dbReference type="NCBI Taxonomy" id="158543"/>
    <lineage>
        <taxon>Eukaryota</taxon>
        <taxon>Viridiplantae</taxon>
        <taxon>Streptophyta</taxon>
        <taxon>Embryophyta</taxon>
        <taxon>Tracheophyta</taxon>
        <taxon>Spermatophyta</taxon>
        <taxon>Magnoliopsida</taxon>
        <taxon>Magnoliidae</taxon>
        <taxon>Piperales</taxon>
        <taxon>Aristolochiaceae</taxon>
        <taxon>Aristolochia</taxon>
    </lineage>
</organism>
<dbReference type="InterPro" id="IPR045249">
    <property type="entry name" value="HARBI1-like"/>
</dbReference>
<keyword evidence="7" id="KW-0539">Nucleus</keyword>
<accession>A0AAV7EHK7</accession>
<evidence type="ECO:0000256" key="3">
    <source>
        <dbReference type="ARBA" id="ARBA00006958"/>
    </source>
</evidence>
<evidence type="ECO:0000256" key="5">
    <source>
        <dbReference type="ARBA" id="ARBA00022723"/>
    </source>
</evidence>
<keyword evidence="5" id="KW-0479">Metal-binding</keyword>
<dbReference type="EMBL" id="JAINDJ010000005">
    <property type="protein sequence ID" value="KAG9447057.1"/>
    <property type="molecule type" value="Genomic_DNA"/>
</dbReference>
<protein>
    <recommendedName>
        <fullName evidence="12">DDE Tnp4 domain-containing protein</fullName>
    </recommendedName>
</protein>
<evidence type="ECO:0000256" key="7">
    <source>
        <dbReference type="ARBA" id="ARBA00023242"/>
    </source>
</evidence>
<name>A0AAV7EHK7_ARIFI</name>
<evidence type="ECO:0000256" key="4">
    <source>
        <dbReference type="ARBA" id="ARBA00022722"/>
    </source>
</evidence>
<evidence type="ECO:0000256" key="1">
    <source>
        <dbReference type="ARBA" id="ARBA00001968"/>
    </source>
</evidence>
<dbReference type="GO" id="GO:0046872">
    <property type="term" value="F:metal ion binding"/>
    <property type="evidence" value="ECO:0007669"/>
    <property type="project" value="UniProtKB-KW"/>
</dbReference>
<keyword evidence="6" id="KW-0378">Hydrolase</keyword>
<dbReference type="PANTHER" id="PTHR22930">
    <property type="match status" value="1"/>
</dbReference>
<dbReference type="InterPro" id="IPR058353">
    <property type="entry name" value="DUF8040"/>
</dbReference>
<dbReference type="GO" id="GO:0016787">
    <property type="term" value="F:hydrolase activity"/>
    <property type="evidence" value="ECO:0007669"/>
    <property type="project" value="UniProtKB-KW"/>
</dbReference>
<comment type="similarity">
    <text evidence="3">Belongs to the HARBI1 family.</text>
</comment>
<comment type="caution">
    <text evidence="10">The sequence shown here is derived from an EMBL/GenBank/DDBJ whole genome shotgun (WGS) entry which is preliminary data.</text>
</comment>
<evidence type="ECO:0000256" key="6">
    <source>
        <dbReference type="ARBA" id="ARBA00022801"/>
    </source>
</evidence>
<dbReference type="Pfam" id="PF26138">
    <property type="entry name" value="DUF8040"/>
    <property type="match status" value="1"/>
</dbReference>
<dbReference type="Proteomes" id="UP000825729">
    <property type="component" value="Unassembled WGS sequence"/>
</dbReference>
<comment type="cofactor">
    <cofactor evidence="1">
        <name>a divalent metal cation</name>
        <dbReference type="ChEBI" id="CHEBI:60240"/>
    </cofactor>
</comment>
<dbReference type="InterPro" id="IPR027806">
    <property type="entry name" value="HARBI1_dom"/>
</dbReference>
<evidence type="ECO:0000259" key="8">
    <source>
        <dbReference type="Pfam" id="PF13359"/>
    </source>
</evidence>
<dbReference type="PANTHER" id="PTHR22930:SF259">
    <property type="entry name" value="OS08G0106900 PROTEIN"/>
    <property type="match status" value="1"/>
</dbReference>
<evidence type="ECO:0000259" key="9">
    <source>
        <dbReference type="Pfam" id="PF26138"/>
    </source>
</evidence>